<accession>A0A6N7QPB2</accession>
<dbReference type="GO" id="GO:0007234">
    <property type="term" value="P:osmosensory signaling via phosphorelay pathway"/>
    <property type="evidence" value="ECO:0007669"/>
    <property type="project" value="TreeGrafter"/>
</dbReference>
<keyword evidence="8" id="KW-0472">Membrane</keyword>
<dbReference type="GO" id="GO:0005524">
    <property type="term" value="F:ATP binding"/>
    <property type="evidence" value="ECO:0007669"/>
    <property type="project" value="UniProtKB-KW"/>
</dbReference>
<sequence length="490" mass="53531">MNTVLALDPLTLMAVLACSMIFFGTLVTVLGRKGSAVLPGWGIGSALAGVGLILLILRPLIPAFWSILVGNSVILVGMALMLNALASHLQYRYAKQISIAWFGLTAGSFTLVWLSPWGELVWLRVLIVSAAVVFQQTFCAYLVLKLRSRQSLVSYVFLSTVLFVALLFFVRTVESLLYLSEQQFLAGMGAALFMLGLVVFGYLQSPAFLFLIYEDGLRKSQQMELALVTQAAEQEAERARVEERIREKRNETIKHIAYGFGHDMANALGLLQGTFGQLATQLDTSDVTTRYSLRQCEHAMQLARNTVTGVSALSSSESIQTGPVDINYLMDEFLSLLRQQLREGVELQTRIEPELTAITHPGLFLSALTNLTKNAQNAMVNGGQLTVSAEWCSQMPATSPAVGMVLFGPVIMIRVTDTGCGMDWQTQQRIFEPLFSNSDNPQGSGLGLFMVRCFIERSGAALLLRSAPGEGTTTSLIFPAESRASEQTNG</sequence>
<dbReference type="InterPro" id="IPR004358">
    <property type="entry name" value="Sig_transdc_His_kin-like_C"/>
</dbReference>
<feature type="transmembrane region" description="Helical" evidence="8">
    <location>
        <begin position="12"/>
        <end position="31"/>
    </location>
</feature>
<keyword evidence="7" id="KW-0902">Two-component regulatory system</keyword>
<keyword evidence="11" id="KW-1185">Reference proteome</keyword>
<dbReference type="InterPro" id="IPR003594">
    <property type="entry name" value="HATPase_dom"/>
</dbReference>
<dbReference type="Pfam" id="PF02518">
    <property type="entry name" value="HATPase_c"/>
    <property type="match status" value="1"/>
</dbReference>
<dbReference type="Proteomes" id="UP000433788">
    <property type="component" value="Unassembled WGS sequence"/>
</dbReference>
<evidence type="ECO:0000256" key="6">
    <source>
        <dbReference type="ARBA" id="ARBA00022840"/>
    </source>
</evidence>
<keyword evidence="3" id="KW-0808">Transferase</keyword>
<feature type="transmembrane region" description="Helical" evidence="8">
    <location>
        <begin position="38"/>
        <end position="57"/>
    </location>
</feature>
<evidence type="ECO:0000256" key="7">
    <source>
        <dbReference type="ARBA" id="ARBA00023012"/>
    </source>
</evidence>
<dbReference type="AlphaFoldDB" id="A0A6N7QPB2"/>
<dbReference type="InterPro" id="IPR050351">
    <property type="entry name" value="BphY/WalK/GraS-like"/>
</dbReference>
<feature type="transmembrane region" description="Helical" evidence="8">
    <location>
        <begin position="190"/>
        <end position="213"/>
    </location>
</feature>
<dbReference type="GO" id="GO:0004673">
    <property type="term" value="F:protein histidine kinase activity"/>
    <property type="evidence" value="ECO:0007669"/>
    <property type="project" value="UniProtKB-EC"/>
</dbReference>
<proteinExistence type="predicted"/>
<feature type="transmembrane region" description="Helical" evidence="8">
    <location>
        <begin position="63"/>
        <end position="85"/>
    </location>
</feature>
<evidence type="ECO:0000256" key="1">
    <source>
        <dbReference type="ARBA" id="ARBA00000085"/>
    </source>
</evidence>
<evidence type="ECO:0000256" key="8">
    <source>
        <dbReference type="SAM" id="Phobius"/>
    </source>
</evidence>
<feature type="transmembrane region" description="Helical" evidence="8">
    <location>
        <begin position="97"/>
        <end position="115"/>
    </location>
</feature>
<dbReference type="PRINTS" id="PR00344">
    <property type="entry name" value="BCTRLSENSOR"/>
</dbReference>
<keyword evidence="8" id="KW-1133">Transmembrane helix</keyword>
<dbReference type="EMBL" id="WJPP01000003">
    <property type="protein sequence ID" value="MRH78221.1"/>
    <property type="molecule type" value="Genomic_DNA"/>
</dbReference>
<dbReference type="GO" id="GO:0030295">
    <property type="term" value="F:protein kinase activator activity"/>
    <property type="evidence" value="ECO:0007669"/>
    <property type="project" value="TreeGrafter"/>
</dbReference>
<dbReference type="PANTHER" id="PTHR42878">
    <property type="entry name" value="TWO-COMPONENT HISTIDINE KINASE"/>
    <property type="match status" value="1"/>
</dbReference>
<evidence type="ECO:0000256" key="4">
    <source>
        <dbReference type="ARBA" id="ARBA00022741"/>
    </source>
</evidence>
<feature type="transmembrane region" description="Helical" evidence="8">
    <location>
        <begin position="151"/>
        <end position="170"/>
    </location>
</feature>
<reference evidence="10 11" key="1">
    <citation type="submission" date="2019-11" db="EMBL/GenBank/DDBJ databases">
        <authorList>
            <person name="Zhang X.Y."/>
        </authorList>
    </citation>
    <scope>NUCLEOTIDE SEQUENCE [LARGE SCALE GENOMIC DNA]</scope>
    <source>
        <strain evidence="10 11">C176</strain>
    </source>
</reference>
<comment type="caution">
    <text evidence="10">The sequence shown here is derived from an EMBL/GenBank/DDBJ whole genome shotgun (WGS) entry which is preliminary data.</text>
</comment>
<dbReference type="InterPro" id="IPR036890">
    <property type="entry name" value="HATPase_C_sf"/>
</dbReference>
<keyword evidence="8" id="KW-0812">Transmembrane</keyword>
<dbReference type="InterPro" id="IPR005467">
    <property type="entry name" value="His_kinase_dom"/>
</dbReference>
<evidence type="ECO:0000256" key="3">
    <source>
        <dbReference type="ARBA" id="ARBA00022679"/>
    </source>
</evidence>
<name>A0A6N7QPB2_9GAMM</name>
<dbReference type="PANTHER" id="PTHR42878:SF7">
    <property type="entry name" value="SENSOR HISTIDINE KINASE GLRK"/>
    <property type="match status" value="1"/>
</dbReference>
<dbReference type="GO" id="GO:0000156">
    <property type="term" value="F:phosphorelay response regulator activity"/>
    <property type="evidence" value="ECO:0007669"/>
    <property type="project" value="TreeGrafter"/>
</dbReference>
<evidence type="ECO:0000313" key="10">
    <source>
        <dbReference type="EMBL" id="MRH78221.1"/>
    </source>
</evidence>
<keyword evidence="4" id="KW-0547">Nucleotide-binding</keyword>
<dbReference type="SUPFAM" id="SSF55874">
    <property type="entry name" value="ATPase domain of HSP90 chaperone/DNA topoisomerase II/histidine kinase"/>
    <property type="match status" value="1"/>
</dbReference>
<dbReference type="Gene3D" id="3.30.565.10">
    <property type="entry name" value="Histidine kinase-like ATPase, C-terminal domain"/>
    <property type="match status" value="1"/>
</dbReference>
<evidence type="ECO:0000313" key="11">
    <source>
        <dbReference type="Proteomes" id="UP000433788"/>
    </source>
</evidence>
<evidence type="ECO:0000256" key="5">
    <source>
        <dbReference type="ARBA" id="ARBA00022777"/>
    </source>
</evidence>
<keyword evidence="5" id="KW-0418">Kinase</keyword>
<evidence type="ECO:0000259" key="9">
    <source>
        <dbReference type="PROSITE" id="PS50109"/>
    </source>
</evidence>
<keyword evidence="6" id="KW-0067">ATP-binding</keyword>
<feature type="domain" description="Histidine kinase" evidence="9">
    <location>
        <begin position="259"/>
        <end position="482"/>
    </location>
</feature>
<comment type="catalytic activity">
    <reaction evidence="1">
        <text>ATP + protein L-histidine = ADP + protein N-phospho-L-histidine.</text>
        <dbReference type="EC" id="2.7.13.3"/>
    </reaction>
</comment>
<dbReference type="SMART" id="SM00387">
    <property type="entry name" value="HATPase_c"/>
    <property type="match status" value="1"/>
</dbReference>
<feature type="transmembrane region" description="Helical" evidence="8">
    <location>
        <begin position="121"/>
        <end position="144"/>
    </location>
</feature>
<organism evidence="10 11">
    <name type="scientific">Spiribacter salilacus</name>
    <dbReference type="NCBI Taxonomy" id="2664894"/>
    <lineage>
        <taxon>Bacteria</taxon>
        <taxon>Pseudomonadati</taxon>
        <taxon>Pseudomonadota</taxon>
        <taxon>Gammaproteobacteria</taxon>
        <taxon>Chromatiales</taxon>
        <taxon>Ectothiorhodospiraceae</taxon>
        <taxon>Spiribacter</taxon>
    </lineage>
</organism>
<dbReference type="PROSITE" id="PS50109">
    <property type="entry name" value="HIS_KIN"/>
    <property type="match status" value="1"/>
</dbReference>
<dbReference type="EC" id="2.7.13.3" evidence="2"/>
<evidence type="ECO:0000256" key="2">
    <source>
        <dbReference type="ARBA" id="ARBA00012438"/>
    </source>
</evidence>
<protein>
    <recommendedName>
        <fullName evidence="2">histidine kinase</fullName>
        <ecNumber evidence="2">2.7.13.3</ecNumber>
    </recommendedName>
</protein>
<gene>
    <name evidence="10" type="ORF">GH984_05835</name>
</gene>
<dbReference type="RefSeq" id="WP_153719287.1">
    <property type="nucleotide sequence ID" value="NZ_WJPP01000003.1"/>
</dbReference>